<dbReference type="PROSITE" id="PS50835">
    <property type="entry name" value="IG_LIKE"/>
    <property type="match status" value="1"/>
</dbReference>
<evidence type="ECO:0000256" key="1">
    <source>
        <dbReference type="SAM" id="Phobius"/>
    </source>
</evidence>
<keyword evidence="2" id="KW-0732">Signal</keyword>
<organism evidence="4 5">
    <name type="scientific">Mytilus edulis</name>
    <name type="common">Blue mussel</name>
    <dbReference type="NCBI Taxonomy" id="6550"/>
    <lineage>
        <taxon>Eukaryota</taxon>
        <taxon>Metazoa</taxon>
        <taxon>Spiralia</taxon>
        <taxon>Lophotrochozoa</taxon>
        <taxon>Mollusca</taxon>
        <taxon>Bivalvia</taxon>
        <taxon>Autobranchia</taxon>
        <taxon>Pteriomorphia</taxon>
        <taxon>Mytilida</taxon>
        <taxon>Mytiloidea</taxon>
        <taxon>Mytilidae</taxon>
        <taxon>Mytilinae</taxon>
        <taxon>Mytilus</taxon>
    </lineage>
</organism>
<keyword evidence="1" id="KW-0472">Membrane</keyword>
<dbReference type="SMART" id="SM00408">
    <property type="entry name" value="IGc2"/>
    <property type="match status" value="1"/>
</dbReference>
<dbReference type="EMBL" id="CAJPWZ010001638">
    <property type="protein sequence ID" value="CAG2219687.1"/>
    <property type="molecule type" value="Genomic_DNA"/>
</dbReference>
<feature type="transmembrane region" description="Helical" evidence="1">
    <location>
        <begin position="316"/>
        <end position="342"/>
    </location>
</feature>
<evidence type="ECO:0000256" key="2">
    <source>
        <dbReference type="SAM" id="SignalP"/>
    </source>
</evidence>
<sequence length="526" mass="59043">MINICATVLAVLLSATYSVILGKSDKIVKPGETIVLGCINGTDDTIWSYRRNINDNRITLMDALKVNPKYKEKVKLTSKGSAGEYCLNIINVSSQYEGVYYRFTNAQNSILQFNLAIEAAPDGLIILNKTTNGIIIETEDKMLNVTCQAIGGNTKGNIYWRNVSDFEPHFTELDEWPFAYLHFTTDYKHHKINLSCVVEHAMLIVPMVTSVIFNIRYKPKITISRYPAGVIKEGQGIQLECLDKSNPPKANITWVKDGIILSSDPIYEKTNMKTNDSGSYSCIVFNSLGKEVQEIVIFVNKRNGSYNDDFLDLKRFLCFGIFTLSFVLLVASAICNICIHLHCKKLSRVSSLTVNNDVSRVNIEMTDINNGYHTINEEDIRQEDNEDENQAEIQSTNDLSLIDFDGQSSELDADETGLRESNDYVNPYCTMIQDTVEVHIYKTSCARNSDSDNTAVNLNTELQRSQAHTQPSIQAHTQPSTQAHTQPFIQAHTQPSRQAQGTSITQAWTQIRILVWNTATCTSHTA</sequence>
<name>A0A8S3SHX8_MYTED</name>
<dbReference type="InterPro" id="IPR003598">
    <property type="entry name" value="Ig_sub2"/>
</dbReference>
<feature type="domain" description="Ig-like" evidence="3">
    <location>
        <begin position="219"/>
        <end position="293"/>
    </location>
</feature>
<comment type="caution">
    <text evidence="4">The sequence shown here is derived from an EMBL/GenBank/DDBJ whole genome shotgun (WGS) entry which is preliminary data.</text>
</comment>
<accession>A0A8S3SHX8</accession>
<dbReference type="Pfam" id="PF13927">
    <property type="entry name" value="Ig_3"/>
    <property type="match status" value="1"/>
</dbReference>
<dbReference type="InterPro" id="IPR036179">
    <property type="entry name" value="Ig-like_dom_sf"/>
</dbReference>
<dbReference type="OrthoDB" id="6101791at2759"/>
<dbReference type="InterPro" id="IPR013783">
    <property type="entry name" value="Ig-like_fold"/>
</dbReference>
<evidence type="ECO:0000313" key="5">
    <source>
        <dbReference type="Proteomes" id="UP000683360"/>
    </source>
</evidence>
<gene>
    <name evidence="4" type="ORF">MEDL_33202</name>
</gene>
<keyword evidence="1" id="KW-1133">Transmembrane helix</keyword>
<keyword evidence="5" id="KW-1185">Reference proteome</keyword>
<evidence type="ECO:0000259" key="3">
    <source>
        <dbReference type="PROSITE" id="PS50835"/>
    </source>
</evidence>
<reference evidence="4" key="1">
    <citation type="submission" date="2021-03" db="EMBL/GenBank/DDBJ databases">
        <authorList>
            <person name="Bekaert M."/>
        </authorList>
    </citation>
    <scope>NUCLEOTIDE SEQUENCE</scope>
</reference>
<dbReference type="InterPro" id="IPR007110">
    <property type="entry name" value="Ig-like_dom"/>
</dbReference>
<proteinExistence type="predicted"/>
<dbReference type="PANTHER" id="PTHR45889">
    <property type="entry name" value="IG-LIKE DOMAIN-CONTAINING PROTEIN"/>
    <property type="match status" value="1"/>
</dbReference>
<dbReference type="InterPro" id="IPR003599">
    <property type="entry name" value="Ig_sub"/>
</dbReference>
<evidence type="ECO:0000313" key="4">
    <source>
        <dbReference type="EMBL" id="CAG2219687.1"/>
    </source>
</evidence>
<dbReference type="SMART" id="SM00409">
    <property type="entry name" value="IG"/>
    <property type="match status" value="2"/>
</dbReference>
<protein>
    <recommendedName>
        <fullName evidence="3">Ig-like domain-containing protein</fullName>
    </recommendedName>
</protein>
<feature type="signal peptide" evidence="2">
    <location>
        <begin position="1"/>
        <end position="22"/>
    </location>
</feature>
<dbReference type="PANTHER" id="PTHR45889:SF8">
    <property type="entry name" value="IG-LIKE DOMAIN-CONTAINING PROTEIN"/>
    <property type="match status" value="1"/>
</dbReference>
<dbReference type="SUPFAM" id="SSF48726">
    <property type="entry name" value="Immunoglobulin"/>
    <property type="match status" value="1"/>
</dbReference>
<dbReference type="Proteomes" id="UP000683360">
    <property type="component" value="Unassembled WGS sequence"/>
</dbReference>
<dbReference type="AlphaFoldDB" id="A0A8S3SHX8"/>
<keyword evidence="1" id="KW-0812">Transmembrane</keyword>
<feature type="chain" id="PRO_5035863433" description="Ig-like domain-containing protein" evidence="2">
    <location>
        <begin position="23"/>
        <end position="526"/>
    </location>
</feature>
<dbReference type="Gene3D" id="2.60.40.10">
    <property type="entry name" value="Immunoglobulins"/>
    <property type="match status" value="2"/>
</dbReference>